<dbReference type="InterPro" id="IPR039425">
    <property type="entry name" value="RNA_pol_sigma-70-like"/>
</dbReference>
<dbReference type="InterPro" id="IPR014284">
    <property type="entry name" value="RNA_pol_sigma-70_dom"/>
</dbReference>
<dbReference type="GO" id="GO:0016987">
    <property type="term" value="F:sigma factor activity"/>
    <property type="evidence" value="ECO:0007669"/>
    <property type="project" value="UniProtKB-KW"/>
</dbReference>
<evidence type="ECO:0000256" key="1">
    <source>
        <dbReference type="ARBA" id="ARBA00010641"/>
    </source>
</evidence>
<dbReference type="EMBL" id="RBCJ01000005">
    <property type="protein sequence ID" value="RKN77939.1"/>
    <property type="molecule type" value="Genomic_DNA"/>
</dbReference>
<dbReference type="PANTHER" id="PTHR43133">
    <property type="entry name" value="RNA POLYMERASE ECF-TYPE SIGMA FACTO"/>
    <property type="match status" value="1"/>
</dbReference>
<reference evidence="7 8" key="1">
    <citation type="submission" date="2018-10" db="EMBL/GenBank/DDBJ databases">
        <title>Ulvibacterium marinum gen. nov., sp. nov., a novel marine bacterium of the family Flavobacteriaceae, isolated from a culture of the green alga Ulva prolifera.</title>
        <authorList>
            <person name="Zhang Z."/>
        </authorList>
    </citation>
    <scope>NUCLEOTIDE SEQUENCE [LARGE SCALE GENOMIC DNA]</scope>
    <source>
        <strain evidence="7 8">CCMM003</strain>
    </source>
</reference>
<evidence type="ECO:0000256" key="3">
    <source>
        <dbReference type="ARBA" id="ARBA00023082"/>
    </source>
</evidence>
<dbReference type="PANTHER" id="PTHR43133:SF46">
    <property type="entry name" value="RNA POLYMERASE SIGMA-70 FACTOR ECF SUBFAMILY"/>
    <property type="match status" value="1"/>
</dbReference>
<comment type="similarity">
    <text evidence="1">Belongs to the sigma-70 factor family. ECF subfamily.</text>
</comment>
<dbReference type="SUPFAM" id="SSF88946">
    <property type="entry name" value="Sigma2 domain of RNA polymerase sigma factors"/>
    <property type="match status" value="1"/>
</dbReference>
<dbReference type="Proteomes" id="UP000276603">
    <property type="component" value="Unassembled WGS sequence"/>
</dbReference>
<dbReference type="AlphaFoldDB" id="A0A3B0C177"/>
<evidence type="ECO:0000313" key="8">
    <source>
        <dbReference type="Proteomes" id="UP000276603"/>
    </source>
</evidence>
<dbReference type="Pfam" id="PF08281">
    <property type="entry name" value="Sigma70_r4_2"/>
    <property type="match status" value="1"/>
</dbReference>
<keyword evidence="3" id="KW-0731">Sigma factor</keyword>
<dbReference type="Gene3D" id="1.10.10.10">
    <property type="entry name" value="Winged helix-like DNA-binding domain superfamily/Winged helix DNA-binding domain"/>
    <property type="match status" value="1"/>
</dbReference>
<dbReference type="GO" id="GO:0003677">
    <property type="term" value="F:DNA binding"/>
    <property type="evidence" value="ECO:0007669"/>
    <property type="project" value="InterPro"/>
</dbReference>
<feature type="domain" description="RNA polymerase sigma-70 region 2" evidence="5">
    <location>
        <begin position="53"/>
        <end position="113"/>
    </location>
</feature>
<sequence>MIDFHLDAFAFQNHISSDPQNLGAVELEITPKSDDIQLWQEFQAGNETAYATIYRNNVSLLYGYGQKLINDKELVKDCIQDLFVEIWNNKHKLAKVKSIKSYLLKSIRRKLIAESIKRRKTYSDSPLSSYLKLHTNPSAELKLIEKQQFDAQQRKLKKGMNNLTDRQREAVHLKYYFQLSYAEIAEVMALSTKGAYKLMGRSIHFLRKHMADTFLG</sequence>
<dbReference type="GO" id="GO:0006352">
    <property type="term" value="P:DNA-templated transcription initiation"/>
    <property type="evidence" value="ECO:0007669"/>
    <property type="project" value="InterPro"/>
</dbReference>
<keyword evidence="8" id="KW-1185">Reference proteome</keyword>
<dbReference type="Pfam" id="PF04542">
    <property type="entry name" value="Sigma70_r2"/>
    <property type="match status" value="1"/>
</dbReference>
<comment type="caution">
    <text evidence="7">The sequence shown here is derived from an EMBL/GenBank/DDBJ whole genome shotgun (WGS) entry which is preliminary data.</text>
</comment>
<evidence type="ECO:0000313" key="7">
    <source>
        <dbReference type="EMBL" id="RKN77939.1"/>
    </source>
</evidence>
<keyword evidence="2" id="KW-0805">Transcription regulation</keyword>
<dbReference type="NCBIfam" id="TIGR02937">
    <property type="entry name" value="sigma70-ECF"/>
    <property type="match status" value="1"/>
</dbReference>
<protein>
    <submittedName>
        <fullName evidence="7">Sigma-70 family RNA polymerase sigma factor</fullName>
    </submittedName>
</protein>
<dbReference type="InterPro" id="IPR007627">
    <property type="entry name" value="RNA_pol_sigma70_r2"/>
</dbReference>
<dbReference type="SUPFAM" id="SSF88659">
    <property type="entry name" value="Sigma3 and sigma4 domains of RNA polymerase sigma factors"/>
    <property type="match status" value="1"/>
</dbReference>
<dbReference type="Gene3D" id="1.10.1740.10">
    <property type="match status" value="1"/>
</dbReference>
<dbReference type="InterPro" id="IPR013249">
    <property type="entry name" value="RNA_pol_sigma70_r4_t2"/>
</dbReference>
<proteinExistence type="inferred from homology"/>
<keyword evidence="4" id="KW-0804">Transcription</keyword>
<dbReference type="InterPro" id="IPR036388">
    <property type="entry name" value="WH-like_DNA-bd_sf"/>
</dbReference>
<organism evidence="7 8">
    <name type="scientific">Ulvibacterium marinum</name>
    <dbReference type="NCBI Taxonomy" id="2419782"/>
    <lineage>
        <taxon>Bacteria</taxon>
        <taxon>Pseudomonadati</taxon>
        <taxon>Bacteroidota</taxon>
        <taxon>Flavobacteriia</taxon>
        <taxon>Flavobacteriales</taxon>
        <taxon>Flavobacteriaceae</taxon>
        <taxon>Ulvibacterium</taxon>
    </lineage>
</organism>
<evidence type="ECO:0000259" key="6">
    <source>
        <dbReference type="Pfam" id="PF08281"/>
    </source>
</evidence>
<dbReference type="InterPro" id="IPR013325">
    <property type="entry name" value="RNA_pol_sigma_r2"/>
</dbReference>
<feature type="domain" description="RNA polymerase sigma factor 70 region 4 type 2" evidence="6">
    <location>
        <begin position="156"/>
        <end position="201"/>
    </location>
</feature>
<evidence type="ECO:0000259" key="5">
    <source>
        <dbReference type="Pfam" id="PF04542"/>
    </source>
</evidence>
<accession>A0A3B0C177</accession>
<gene>
    <name evidence="7" type="ORF">D7Z94_22215</name>
</gene>
<evidence type="ECO:0000256" key="4">
    <source>
        <dbReference type="ARBA" id="ARBA00023163"/>
    </source>
</evidence>
<evidence type="ECO:0000256" key="2">
    <source>
        <dbReference type="ARBA" id="ARBA00023015"/>
    </source>
</evidence>
<name>A0A3B0C177_9FLAO</name>
<dbReference type="InterPro" id="IPR013324">
    <property type="entry name" value="RNA_pol_sigma_r3/r4-like"/>
</dbReference>